<dbReference type="AlphaFoldDB" id="A0A518GVV9"/>
<dbReference type="Pfam" id="PF13411">
    <property type="entry name" value="MerR_1"/>
    <property type="match status" value="1"/>
</dbReference>
<gene>
    <name evidence="7" type="primary">ycgE</name>
    <name evidence="7" type="ORF">ElP_05730</name>
</gene>
<sequence>MDAGLFSVPRYSIAAVSKLTGVSCHTLRVWERRYGFPDPSRTQAGHRRYQAEQVRLIREIARRSRSGEAICKVIADARDGRLVAEVGMPDGPGRDDPVDRLISALGRADCIAAEEIYRRASSGLGLPEIVDRVISPSLTESGERLFRGECSMAKERLASMYLLRKLAGLVDEAQGSNTRPRGSILALSVQGDRHEGGPLMLSLALELSGWRAIYLGADLAVREIQQAIHDWEPVAVGISMTLSRNVRKRFGELSGLRGAPVFVGGRSVVNYQGLAKRSGLTVILGPAIPNVGPYLGRLSPVPDPPEASTPGRPRRINGSH</sequence>
<evidence type="ECO:0000256" key="4">
    <source>
        <dbReference type="SAM" id="MobiDB-lite"/>
    </source>
</evidence>
<feature type="domain" description="B12-binding" evidence="6">
    <location>
        <begin position="181"/>
        <end position="305"/>
    </location>
</feature>
<dbReference type="PANTHER" id="PTHR30204:SF67">
    <property type="entry name" value="HTH-TYPE TRANSCRIPTIONAL REGULATOR MLRA-RELATED"/>
    <property type="match status" value="1"/>
</dbReference>
<dbReference type="InterPro" id="IPR047057">
    <property type="entry name" value="MerR_fam"/>
</dbReference>
<evidence type="ECO:0000259" key="5">
    <source>
        <dbReference type="PROSITE" id="PS50937"/>
    </source>
</evidence>
<dbReference type="GO" id="GO:0046872">
    <property type="term" value="F:metal ion binding"/>
    <property type="evidence" value="ECO:0007669"/>
    <property type="project" value="InterPro"/>
</dbReference>
<keyword evidence="1" id="KW-0805">Transcription regulation</keyword>
<reference evidence="7 8" key="1">
    <citation type="submission" date="2019-02" db="EMBL/GenBank/DDBJ databases">
        <title>Deep-cultivation of Planctomycetes and their phenomic and genomic characterization uncovers novel biology.</title>
        <authorList>
            <person name="Wiegand S."/>
            <person name="Jogler M."/>
            <person name="Boedeker C."/>
            <person name="Pinto D."/>
            <person name="Vollmers J."/>
            <person name="Rivas-Marin E."/>
            <person name="Kohn T."/>
            <person name="Peeters S.H."/>
            <person name="Heuer A."/>
            <person name="Rast P."/>
            <person name="Oberbeckmann S."/>
            <person name="Bunk B."/>
            <person name="Jeske O."/>
            <person name="Meyerdierks A."/>
            <person name="Storesund J.E."/>
            <person name="Kallscheuer N."/>
            <person name="Luecker S."/>
            <person name="Lage O.M."/>
            <person name="Pohl T."/>
            <person name="Merkel B.J."/>
            <person name="Hornburger P."/>
            <person name="Mueller R.-W."/>
            <person name="Bruemmer F."/>
            <person name="Labrenz M."/>
            <person name="Spormann A.M."/>
            <person name="Op den Camp H."/>
            <person name="Overmann J."/>
            <person name="Amann R."/>
            <person name="Jetten M.S.M."/>
            <person name="Mascher T."/>
            <person name="Medema M.H."/>
            <person name="Devos D.P."/>
            <person name="Kaster A.-K."/>
            <person name="Ovreas L."/>
            <person name="Rohde M."/>
            <person name="Galperin M.Y."/>
            <person name="Jogler C."/>
        </authorList>
    </citation>
    <scope>NUCLEOTIDE SEQUENCE [LARGE SCALE GENOMIC DNA]</scope>
    <source>
        <strain evidence="7 8">ElP</strain>
    </source>
</reference>
<evidence type="ECO:0000259" key="6">
    <source>
        <dbReference type="PROSITE" id="PS51332"/>
    </source>
</evidence>
<dbReference type="InterPro" id="IPR006158">
    <property type="entry name" value="Cobalamin-bd"/>
</dbReference>
<dbReference type="InterPro" id="IPR036594">
    <property type="entry name" value="Meth_synthase_dom"/>
</dbReference>
<dbReference type="Gene3D" id="1.10.1660.10">
    <property type="match status" value="1"/>
</dbReference>
<dbReference type="EMBL" id="CP036426">
    <property type="protein sequence ID" value="QDV32733.1"/>
    <property type="molecule type" value="Genomic_DNA"/>
</dbReference>
<dbReference type="SUPFAM" id="SSF46955">
    <property type="entry name" value="Putative DNA-binding domain"/>
    <property type="match status" value="1"/>
</dbReference>
<organism evidence="7 8">
    <name type="scientific">Tautonia plasticadhaerens</name>
    <dbReference type="NCBI Taxonomy" id="2527974"/>
    <lineage>
        <taxon>Bacteria</taxon>
        <taxon>Pseudomonadati</taxon>
        <taxon>Planctomycetota</taxon>
        <taxon>Planctomycetia</taxon>
        <taxon>Isosphaerales</taxon>
        <taxon>Isosphaeraceae</taxon>
        <taxon>Tautonia</taxon>
    </lineage>
</organism>
<evidence type="ECO:0000313" key="8">
    <source>
        <dbReference type="Proteomes" id="UP000317835"/>
    </source>
</evidence>
<dbReference type="Proteomes" id="UP000317835">
    <property type="component" value="Chromosome"/>
</dbReference>
<dbReference type="Gene3D" id="3.40.50.280">
    <property type="entry name" value="Cobalamin-binding domain"/>
    <property type="match status" value="1"/>
</dbReference>
<feature type="domain" description="HTH merR-type" evidence="5">
    <location>
        <begin position="10"/>
        <end position="76"/>
    </location>
</feature>
<dbReference type="CDD" id="cd02065">
    <property type="entry name" value="B12-binding_like"/>
    <property type="match status" value="1"/>
</dbReference>
<name>A0A518GVV9_9BACT</name>
<evidence type="ECO:0000313" key="7">
    <source>
        <dbReference type="EMBL" id="QDV32733.1"/>
    </source>
</evidence>
<evidence type="ECO:0000256" key="3">
    <source>
        <dbReference type="ARBA" id="ARBA00023163"/>
    </source>
</evidence>
<feature type="region of interest" description="Disordered" evidence="4">
    <location>
        <begin position="299"/>
        <end position="320"/>
    </location>
</feature>
<dbReference type="KEGG" id="tpla:ElP_05730"/>
<dbReference type="InterPro" id="IPR036724">
    <property type="entry name" value="Cobalamin-bd_sf"/>
</dbReference>
<dbReference type="Gene3D" id="1.10.1240.10">
    <property type="entry name" value="Methionine synthase domain"/>
    <property type="match status" value="1"/>
</dbReference>
<evidence type="ECO:0000256" key="2">
    <source>
        <dbReference type="ARBA" id="ARBA00023125"/>
    </source>
</evidence>
<dbReference type="PROSITE" id="PS51332">
    <property type="entry name" value="B12_BINDING"/>
    <property type="match status" value="1"/>
</dbReference>
<accession>A0A518GVV9</accession>
<dbReference type="CDD" id="cd01104">
    <property type="entry name" value="HTH_MlrA-CarA"/>
    <property type="match status" value="1"/>
</dbReference>
<protein>
    <submittedName>
        <fullName evidence="7">HTH-type transcriptional repressor YcgE</fullName>
    </submittedName>
</protein>
<dbReference type="OrthoDB" id="5756833at2"/>
<dbReference type="PANTHER" id="PTHR30204">
    <property type="entry name" value="REDOX-CYCLING DRUG-SENSING TRANSCRIPTIONAL ACTIVATOR SOXR"/>
    <property type="match status" value="1"/>
</dbReference>
<dbReference type="GO" id="GO:0003677">
    <property type="term" value="F:DNA binding"/>
    <property type="evidence" value="ECO:0007669"/>
    <property type="project" value="UniProtKB-KW"/>
</dbReference>
<keyword evidence="2" id="KW-0238">DNA-binding</keyword>
<dbReference type="PROSITE" id="PS50937">
    <property type="entry name" value="HTH_MERR_2"/>
    <property type="match status" value="1"/>
</dbReference>
<dbReference type="RefSeq" id="WP_145267039.1">
    <property type="nucleotide sequence ID" value="NZ_CP036426.1"/>
</dbReference>
<proteinExistence type="predicted"/>
<dbReference type="GO" id="GO:0031419">
    <property type="term" value="F:cobalamin binding"/>
    <property type="evidence" value="ECO:0007669"/>
    <property type="project" value="InterPro"/>
</dbReference>
<dbReference type="InterPro" id="IPR000551">
    <property type="entry name" value="MerR-type_HTH_dom"/>
</dbReference>
<keyword evidence="8" id="KW-1185">Reference proteome</keyword>
<evidence type="ECO:0000256" key="1">
    <source>
        <dbReference type="ARBA" id="ARBA00023015"/>
    </source>
</evidence>
<keyword evidence="3" id="KW-0804">Transcription</keyword>
<dbReference type="SUPFAM" id="SSF52242">
    <property type="entry name" value="Cobalamin (vitamin B12)-binding domain"/>
    <property type="match status" value="1"/>
</dbReference>
<dbReference type="GO" id="GO:0003700">
    <property type="term" value="F:DNA-binding transcription factor activity"/>
    <property type="evidence" value="ECO:0007669"/>
    <property type="project" value="InterPro"/>
</dbReference>
<dbReference type="Pfam" id="PF02310">
    <property type="entry name" value="B12-binding"/>
    <property type="match status" value="1"/>
</dbReference>
<dbReference type="SMART" id="SM00422">
    <property type="entry name" value="HTH_MERR"/>
    <property type="match status" value="1"/>
</dbReference>
<dbReference type="InterPro" id="IPR009061">
    <property type="entry name" value="DNA-bd_dom_put_sf"/>
</dbReference>